<protein>
    <submittedName>
        <fullName evidence="5">Glycoside hydrolase family 127 protein</fullName>
    </submittedName>
</protein>
<dbReference type="Proteomes" id="UP000318720">
    <property type="component" value="Unassembled WGS sequence"/>
</dbReference>
<accession>A0AAE8W2X7</accession>
<organism evidence="5 6">
    <name type="scientific">Streptomyces ipomoeae</name>
    <dbReference type="NCBI Taxonomy" id="103232"/>
    <lineage>
        <taxon>Bacteria</taxon>
        <taxon>Bacillati</taxon>
        <taxon>Actinomycetota</taxon>
        <taxon>Actinomycetes</taxon>
        <taxon>Kitasatosporales</taxon>
        <taxon>Streptomycetaceae</taxon>
        <taxon>Streptomyces</taxon>
    </lineage>
</organism>
<proteinExistence type="predicted"/>
<feature type="compositionally biased region" description="Gly residues" evidence="1">
    <location>
        <begin position="452"/>
        <end position="461"/>
    </location>
</feature>
<sequence>MNAHPAPGPVHPTPNAVTALRPARLARIEGGFWAERRRVNAEVSIPEGPGRLEAAGNLANLRAAAELRRADRSPSERDDTAPHFVGDFQFQDSDVHKWLEAACWQLADAPDPVLAADVERIVTLLADAQDDNGYLQTYYQLGGGEPWTELGWGHELYCAGHLMQAAVAHHRATGSHRLLDVARRFADHIETVLGPGGPVDGVCGHPEMETALVELHRATGERRHLDLARHFLDRRGHGTLAAGADRGHDRDPGPAYWQDHTPVREAGEVTGHAVRQLYLLAGAADLAAESGDAGLRAALERLWEDMVGTKTYLTGGVGSRHDWESFGDAYELPSDRAYAETCAAIASVQFSWRMALLTGEARYSDLIERTLFNGFLAGVGLDGRTWLYVNPLHLRAHPHERPGDQTAHRTPWFRCACCPPNAMRLLASLPHYVASTDGGEHDSAESGERAGSEGGARGGAPGGGLRLHQYATGVYGAAGLTVRVATEYPWDGTVTVTVQSAPAVPRTLSLRLPSWCAAHSLTVNGTAVHDAAEGGWLRVTREFRAGDTVRLDLVMPPRLTSPHPRVDAVRGCVAVERGPLVYCLEQSDQPGGLDPDDALLDPAAPLTTRRRPDLLGGVTTVTASAHVLPPAAPGTWPCAPQGTRPPVSDEPVEVTAVPYYAWANRGPGAMRVWIRTVERTGASQG</sequence>
<dbReference type="AlphaFoldDB" id="A0AAE8W2X7"/>
<comment type="caution">
    <text evidence="5">The sequence shown here is derived from an EMBL/GenBank/DDBJ whole genome shotgun (WGS) entry which is preliminary data.</text>
</comment>
<dbReference type="InterPro" id="IPR008928">
    <property type="entry name" value="6-hairpin_glycosidase_sf"/>
</dbReference>
<dbReference type="InterPro" id="IPR049174">
    <property type="entry name" value="Beta-AFase-like"/>
</dbReference>
<reference evidence="5 6" key="1">
    <citation type="submission" date="2019-03" db="EMBL/GenBank/DDBJ databases">
        <title>Comparative genomic analyses of the sweetpotato soil rot pathogen, Streptomyces ipomoeae.</title>
        <authorList>
            <person name="Ruschel Soares N."/>
            <person name="Badger J.H."/>
            <person name="Huguet-Tapia J.C."/>
            <person name="Clark C.A."/>
            <person name="Pettis G.S."/>
        </authorList>
    </citation>
    <scope>NUCLEOTIDE SEQUENCE [LARGE SCALE GENOMIC DNA]</scope>
    <source>
        <strain evidence="5 6">88-35</strain>
    </source>
</reference>
<dbReference type="PANTHER" id="PTHR43465">
    <property type="entry name" value="DUF1680 DOMAIN PROTEIN (AFU_ORTHOLOGUE AFUA_1G08910)"/>
    <property type="match status" value="1"/>
</dbReference>
<dbReference type="InterPro" id="IPR049049">
    <property type="entry name" value="Beta-AFase-like_GH127_C"/>
</dbReference>
<dbReference type="InterPro" id="IPR012878">
    <property type="entry name" value="Beta-AFase-like_GH127_cat"/>
</dbReference>
<evidence type="ECO:0000259" key="4">
    <source>
        <dbReference type="Pfam" id="PF20737"/>
    </source>
</evidence>
<dbReference type="GO" id="GO:0005975">
    <property type="term" value="P:carbohydrate metabolic process"/>
    <property type="evidence" value="ECO:0007669"/>
    <property type="project" value="InterPro"/>
</dbReference>
<evidence type="ECO:0000259" key="3">
    <source>
        <dbReference type="Pfam" id="PF20736"/>
    </source>
</evidence>
<dbReference type="InterPro" id="IPR049046">
    <property type="entry name" value="Beta-AFase-like_GH127_middle"/>
</dbReference>
<evidence type="ECO:0000259" key="2">
    <source>
        <dbReference type="Pfam" id="PF07944"/>
    </source>
</evidence>
<dbReference type="Pfam" id="PF07944">
    <property type="entry name" value="Beta-AFase-like_GH127_cat"/>
    <property type="match status" value="1"/>
</dbReference>
<dbReference type="PANTHER" id="PTHR43465:SF2">
    <property type="entry name" value="DUF1680 DOMAIN PROTEIN (AFU_ORTHOLOGUE AFUA_1G08910)"/>
    <property type="match status" value="1"/>
</dbReference>
<evidence type="ECO:0000256" key="1">
    <source>
        <dbReference type="SAM" id="MobiDB-lite"/>
    </source>
</evidence>
<feature type="domain" description="Non-reducing end beta-L-arabinofuranosidase-like GH127 catalytic" evidence="2">
    <location>
        <begin position="28"/>
        <end position="430"/>
    </location>
</feature>
<feature type="compositionally biased region" description="Basic and acidic residues" evidence="1">
    <location>
        <begin position="438"/>
        <end position="451"/>
    </location>
</feature>
<feature type="region of interest" description="Disordered" evidence="1">
    <location>
        <begin position="436"/>
        <end position="461"/>
    </location>
</feature>
<gene>
    <name evidence="5" type="ORF">Sipo8835_14525</name>
</gene>
<dbReference type="SUPFAM" id="SSF48208">
    <property type="entry name" value="Six-hairpin glycosidases"/>
    <property type="match status" value="1"/>
</dbReference>
<dbReference type="GO" id="GO:0016787">
    <property type="term" value="F:hydrolase activity"/>
    <property type="evidence" value="ECO:0007669"/>
    <property type="project" value="UniProtKB-KW"/>
</dbReference>
<dbReference type="EMBL" id="SPAZ01000124">
    <property type="protein sequence ID" value="TQE34752.1"/>
    <property type="molecule type" value="Genomic_DNA"/>
</dbReference>
<evidence type="ECO:0000313" key="5">
    <source>
        <dbReference type="EMBL" id="TQE34752.1"/>
    </source>
</evidence>
<feature type="domain" description="Non-reducing end beta-L-arabinofuranosidase-like GH127 middle" evidence="3">
    <location>
        <begin position="477"/>
        <end position="555"/>
    </location>
</feature>
<feature type="domain" description="Non-reducing end beta-L-arabinofuranosidase-like GH127 C-terminal" evidence="4">
    <location>
        <begin position="557"/>
        <end position="675"/>
    </location>
</feature>
<evidence type="ECO:0000313" key="6">
    <source>
        <dbReference type="Proteomes" id="UP000318720"/>
    </source>
</evidence>
<keyword evidence="5" id="KW-0378">Hydrolase</keyword>
<dbReference type="RefSeq" id="WP_141582321.1">
    <property type="nucleotide sequence ID" value="NZ_SPAZ01000124.1"/>
</dbReference>
<dbReference type="Pfam" id="PF20737">
    <property type="entry name" value="Glyco_hydro127C"/>
    <property type="match status" value="1"/>
</dbReference>
<name>A0AAE8W2X7_9ACTN</name>
<dbReference type="Pfam" id="PF20736">
    <property type="entry name" value="Glyco_hydro127M"/>
    <property type="match status" value="1"/>
</dbReference>